<dbReference type="AlphaFoldDB" id="A0A131ZYR5"/>
<evidence type="ECO:0000313" key="3">
    <source>
        <dbReference type="Proteomes" id="UP000616769"/>
    </source>
</evidence>
<feature type="compositionally biased region" description="Polar residues" evidence="1">
    <location>
        <begin position="39"/>
        <end position="49"/>
    </location>
</feature>
<sequence>MGKNPPSTLPSTSPIYQPPPSPVPLKKTFLPKSPMLDATQPSSDKTSQKFGLGPKIEHKPQDSTFFMNPMLTTTDSLLLSESKTNREMDSVLSAIQGTESAFASAPLESNLASSANLKASYLSDFNSSIVESSVSAGATSSIAPTMTNLSASVVSNETVTNRRKSHSNIPSSNIHSTKLLSSNLSKDGSTIGVESKIVAAKTEKSTSLNHSAISLSNRQSKSTN</sequence>
<organism evidence="2 3">
    <name type="scientific">Sarcoptes scabiei</name>
    <name type="common">Itch mite</name>
    <name type="synonym">Acarus scabiei</name>
    <dbReference type="NCBI Taxonomy" id="52283"/>
    <lineage>
        <taxon>Eukaryota</taxon>
        <taxon>Metazoa</taxon>
        <taxon>Ecdysozoa</taxon>
        <taxon>Arthropoda</taxon>
        <taxon>Chelicerata</taxon>
        <taxon>Arachnida</taxon>
        <taxon>Acari</taxon>
        <taxon>Acariformes</taxon>
        <taxon>Sarcoptiformes</taxon>
        <taxon>Astigmata</taxon>
        <taxon>Psoroptidia</taxon>
        <taxon>Sarcoptoidea</taxon>
        <taxon>Sarcoptidae</taxon>
        <taxon>Sarcoptinae</taxon>
        <taxon>Sarcoptes</taxon>
    </lineage>
</organism>
<protein>
    <submittedName>
        <fullName evidence="2">Uncharacterized protein</fullName>
    </submittedName>
</protein>
<dbReference type="VEuPathDB" id="VectorBase:SSCA006637"/>
<feature type="region of interest" description="Disordered" evidence="1">
    <location>
        <begin position="1"/>
        <end position="67"/>
    </location>
</feature>
<reference evidence="2 3" key="1">
    <citation type="journal article" date="2015" name="Parasit. Vectors">
        <title>Draft genome of the scabies mite.</title>
        <authorList>
            <person name="Rider S.D.Jr."/>
            <person name="Morgan M.S."/>
            <person name="Arlian L.G."/>
        </authorList>
    </citation>
    <scope>NUCLEOTIDE SEQUENCE [LARGE SCALE GENOMIC DNA]</scope>
    <source>
        <strain evidence="2">Arlian Lab</strain>
    </source>
</reference>
<dbReference type="EMBL" id="JXLN01006952">
    <property type="protein sequence ID" value="KPM04002.1"/>
    <property type="molecule type" value="Genomic_DNA"/>
</dbReference>
<evidence type="ECO:0000256" key="1">
    <source>
        <dbReference type="SAM" id="MobiDB-lite"/>
    </source>
</evidence>
<accession>A0A131ZYR5</accession>
<comment type="caution">
    <text evidence="2">The sequence shown here is derived from an EMBL/GenBank/DDBJ whole genome shotgun (WGS) entry which is preliminary data.</text>
</comment>
<dbReference type="Proteomes" id="UP000616769">
    <property type="component" value="Unassembled WGS sequence"/>
</dbReference>
<gene>
    <name evidence="2" type="ORF">QR98_0024410</name>
</gene>
<name>A0A131ZYR5_SARSC</name>
<evidence type="ECO:0000313" key="2">
    <source>
        <dbReference type="EMBL" id="KPM04002.1"/>
    </source>
</evidence>
<proteinExistence type="predicted"/>